<keyword evidence="3" id="KW-1185">Reference proteome</keyword>
<reference evidence="2" key="1">
    <citation type="submission" date="2020-08" db="EMBL/GenBank/DDBJ databases">
        <title>Novel species isolated from subtropical streams in China.</title>
        <authorList>
            <person name="Lu H."/>
        </authorList>
    </citation>
    <scope>NUCLEOTIDE SEQUENCE</scope>
    <source>
        <strain evidence="2">LX22W</strain>
    </source>
</reference>
<proteinExistence type="predicted"/>
<sequence>MVSTKDQPPTTAQPEVSAKSENHMINRDVKALTQNLEREWAQEERKEQAAKPPNQLVREYWEKQNQPYRDKWDALANKIEKAGVVRGPQEESYTLDDGSRITKINGICYKAPDPGRSYLAQAEVRRVFCPRN</sequence>
<protein>
    <submittedName>
        <fullName evidence="2">Uncharacterized protein</fullName>
    </submittedName>
</protein>
<dbReference type="RefSeq" id="WP_186914519.1">
    <property type="nucleotide sequence ID" value="NZ_JACOFZ010000001.1"/>
</dbReference>
<evidence type="ECO:0000256" key="1">
    <source>
        <dbReference type="SAM" id="MobiDB-lite"/>
    </source>
</evidence>
<organism evidence="2 3">
    <name type="scientific">Undibacterium nitidum</name>
    <dbReference type="NCBI Taxonomy" id="2762298"/>
    <lineage>
        <taxon>Bacteria</taxon>
        <taxon>Pseudomonadati</taxon>
        <taxon>Pseudomonadota</taxon>
        <taxon>Betaproteobacteria</taxon>
        <taxon>Burkholderiales</taxon>
        <taxon>Oxalobacteraceae</taxon>
        <taxon>Undibacterium</taxon>
    </lineage>
</organism>
<evidence type="ECO:0000313" key="3">
    <source>
        <dbReference type="Proteomes" id="UP000627446"/>
    </source>
</evidence>
<dbReference type="AlphaFoldDB" id="A0A923HPS3"/>
<accession>A0A923HPS3</accession>
<feature type="compositionally biased region" description="Polar residues" evidence="1">
    <location>
        <begin position="1"/>
        <end position="14"/>
    </location>
</feature>
<dbReference type="EMBL" id="JACOFZ010000001">
    <property type="protein sequence ID" value="MBC3881030.1"/>
    <property type="molecule type" value="Genomic_DNA"/>
</dbReference>
<evidence type="ECO:0000313" key="2">
    <source>
        <dbReference type="EMBL" id="MBC3881030.1"/>
    </source>
</evidence>
<feature type="region of interest" description="Disordered" evidence="1">
    <location>
        <begin position="1"/>
        <end position="24"/>
    </location>
</feature>
<comment type="caution">
    <text evidence="2">The sequence shown here is derived from an EMBL/GenBank/DDBJ whole genome shotgun (WGS) entry which is preliminary data.</text>
</comment>
<gene>
    <name evidence="2" type="ORF">H8K36_06570</name>
</gene>
<dbReference type="Proteomes" id="UP000627446">
    <property type="component" value="Unassembled WGS sequence"/>
</dbReference>
<name>A0A923HPS3_9BURK</name>